<name>A0A091CX56_FUKDA</name>
<evidence type="ECO:0000313" key="3">
    <source>
        <dbReference type="Proteomes" id="UP000028990"/>
    </source>
</evidence>
<feature type="compositionally biased region" description="Basic and acidic residues" evidence="1">
    <location>
        <begin position="50"/>
        <end position="61"/>
    </location>
</feature>
<protein>
    <submittedName>
        <fullName evidence="2">Uncharacterized protein</fullName>
    </submittedName>
</protein>
<evidence type="ECO:0000256" key="1">
    <source>
        <dbReference type="SAM" id="MobiDB-lite"/>
    </source>
</evidence>
<keyword evidence="3" id="KW-1185">Reference proteome</keyword>
<accession>A0A091CX56</accession>
<gene>
    <name evidence="2" type="ORF">H920_16166</name>
</gene>
<feature type="compositionally biased region" description="Basic and acidic residues" evidence="1">
    <location>
        <begin position="15"/>
        <end position="33"/>
    </location>
</feature>
<dbReference type="Proteomes" id="UP000028990">
    <property type="component" value="Unassembled WGS sequence"/>
</dbReference>
<dbReference type="AlphaFoldDB" id="A0A091CX56"/>
<proteinExistence type="predicted"/>
<dbReference type="EMBL" id="KN124048">
    <property type="protein sequence ID" value="KFO22470.1"/>
    <property type="molecule type" value="Genomic_DNA"/>
</dbReference>
<sequence>MVDCVQDTKVWGTEEKGTDEQRQCLKEKHKEEENIIGQSQRCSRRRTEKLRHPFGRERDDPFSSVNAE</sequence>
<organism evidence="2 3">
    <name type="scientific">Fukomys damarensis</name>
    <name type="common">Damaraland mole rat</name>
    <name type="synonym">Cryptomys damarensis</name>
    <dbReference type="NCBI Taxonomy" id="885580"/>
    <lineage>
        <taxon>Eukaryota</taxon>
        <taxon>Metazoa</taxon>
        <taxon>Chordata</taxon>
        <taxon>Craniata</taxon>
        <taxon>Vertebrata</taxon>
        <taxon>Euteleostomi</taxon>
        <taxon>Mammalia</taxon>
        <taxon>Eutheria</taxon>
        <taxon>Euarchontoglires</taxon>
        <taxon>Glires</taxon>
        <taxon>Rodentia</taxon>
        <taxon>Hystricomorpha</taxon>
        <taxon>Bathyergidae</taxon>
        <taxon>Fukomys</taxon>
    </lineage>
</organism>
<feature type="region of interest" description="Disordered" evidence="1">
    <location>
        <begin position="15"/>
        <end position="68"/>
    </location>
</feature>
<evidence type="ECO:0000313" key="2">
    <source>
        <dbReference type="EMBL" id="KFO22470.1"/>
    </source>
</evidence>
<reference evidence="2 3" key="1">
    <citation type="submission" date="2013-11" db="EMBL/GenBank/DDBJ databases">
        <title>The Damaraland mole rat (Fukomys damarensis) genome and evolution of African mole rats.</title>
        <authorList>
            <person name="Gladyshev V.N."/>
            <person name="Fang X."/>
        </authorList>
    </citation>
    <scope>NUCLEOTIDE SEQUENCE [LARGE SCALE GENOMIC DNA]</scope>
    <source>
        <tissue evidence="2">Liver</tissue>
    </source>
</reference>